<dbReference type="Pfam" id="PF00360">
    <property type="entry name" value="PHY"/>
    <property type="match status" value="1"/>
</dbReference>
<reference evidence="7 8" key="1">
    <citation type="submission" date="2019-03" db="EMBL/GenBank/DDBJ databases">
        <title>Genomics of glacier-inhabiting Cryobacterium strains.</title>
        <authorList>
            <person name="Liu Q."/>
            <person name="Xin Y.-H."/>
        </authorList>
    </citation>
    <scope>NUCLEOTIDE SEQUENCE [LARGE SCALE GENOMIC DNA]</scope>
    <source>
        <strain evidence="7 8">Hh14</strain>
    </source>
</reference>
<dbReference type="Gene3D" id="3.30.450.20">
    <property type="entry name" value="PAS domain"/>
    <property type="match status" value="1"/>
</dbReference>
<organism evidence="7 8">
    <name type="scientific">Cryobacterium frigoriphilum</name>
    <dbReference type="NCBI Taxonomy" id="1259150"/>
    <lineage>
        <taxon>Bacteria</taxon>
        <taxon>Bacillati</taxon>
        <taxon>Actinomycetota</taxon>
        <taxon>Actinomycetes</taxon>
        <taxon>Micrococcales</taxon>
        <taxon>Microbacteriaceae</taxon>
        <taxon>Cryobacterium</taxon>
    </lineage>
</organism>
<dbReference type="Gene3D" id="3.30.70.270">
    <property type="match status" value="1"/>
</dbReference>
<dbReference type="AlphaFoldDB" id="A0A4R9A004"/>
<keyword evidence="3" id="KW-0157">Chromophore</keyword>
<evidence type="ECO:0000313" key="8">
    <source>
        <dbReference type="Proteomes" id="UP000297447"/>
    </source>
</evidence>
<dbReference type="GO" id="GO:0009584">
    <property type="term" value="P:detection of visible light"/>
    <property type="evidence" value="ECO:0007669"/>
    <property type="project" value="InterPro"/>
</dbReference>
<dbReference type="InterPro" id="IPR035965">
    <property type="entry name" value="PAS-like_dom_sf"/>
</dbReference>
<dbReference type="InterPro" id="IPR001294">
    <property type="entry name" value="Phytochrome"/>
</dbReference>
<sequence>MTLPRLLVTDAERARLEACAREPIRRPGSIQAHGMLLTVSRATWTILQASQNSAALVGRSVPQLLGTPLSNLIGPAAVARLAAVLRGDQRTSNPVTIECNAVTFDLIVHAADGVTVVEFEPALPPGRFSSTPSVYAAISRMATLSTPDELWDLAARDMQRLTGFDRVMIYRFHPDGHGEIVAEKRADDTLESYLGLHFPASDIPAQARELYLTKISRTVASTSETSSRVEPAENPLTGEPLDLSVAELRSISPYHSRFMRNMGQAATLSFSLITGGTLVGMVTCAHRTPRRLPYRLRQSLEVFAGQIAALFAAMRDISALMHTNRALALRKRLIEQFSASGDPAPALLSGAVTMFDLVPAHSAALQYQGRVWVANDVVDRDRVGWFVQRLLASGGQLPFVCESLVAEHAELAGMLPEVAGALIVPFGPDGNYLAWFRREMTQTISWLGDQSESNRDASLSPRSSFSAWSGSVSGRAEPWNDAQHDAVELGRDLNGAFLRRVESSLARFALHDSLTGLPNRRLLVDRLEHALEAHTRGGDVAVLFVDVDSFKAINDSLGHDGGDAVLTQIAERFLSSARAADTVARFGGDEFVILCAETDAVTARIVGDRLLAALGPPLSIRGQDVPVTASIGVATARVGDIAGDLIRRADAAMYRAKRGGGNRTEV</sequence>
<feature type="domain" description="Phytochrome chromophore attachment site" evidence="5">
    <location>
        <begin position="146"/>
        <end position="305"/>
    </location>
</feature>
<keyword evidence="2" id="KW-0716">Sensory transduction</keyword>
<dbReference type="Gene3D" id="3.30.450.40">
    <property type="match status" value="1"/>
</dbReference>
<dbReference type="InterPro" id="IPR029787">
    <property type="entry name" value="Nucleotide_cyclase"/>
</dbReference>
<dbReference type="SMART" id="SM00267">
    <property type="entry name" value="GGDEF"/>
    <property type="match status" value="1"/>
</dbReference>
<dbReference type="PRINTS" id="PR01033">
    <property type="entry name" value="PHYTOCHROME"/>
</dbReference>
<keyword evidence="8" id="KW-1185">Reference proteome</keyword>
<name>A0A4R9A004_9MICO</name>
<dbReference type="GO" id="GO:0006355">
    <property type="term" value="P:regulation of DNA-templated transcription"/>
    <property type="evidence" value="ECO:0007669"/>
    <property type="project" value="InterPro"/>
</dbReference>
<protein>
    <submittedName>
        <fullName evidence="7">Sensor domain-containing diguanylate cyclase</fullName>
    </submittedName>
</protein>
<dbReference type="Proteomes" id="UP000297447">
    <property type="component" value="Unassembled WGS sequence"/>
</dbReference>
<dbReference type="SUPFAM" id="SSF55785">
    <property type="entry name" value="PYP-like sensor domain (PAS domain)"/>
    <property type="match status" value="1"/>
</dbReference>
<dbReference type="FunFam" id="3.30.70.270:FF:000001">
    <property type="entry name" value="Diguanylate cyclase domain protein"/>
    <property type="match status" value="1"/>
</dbReference>
<dbReference type="InterPro" id="IPR016132">
    <property type="entry name" value="Phyto_chromo_attachment"/>
</dbReference>
<proteinExistence type="predicted"/>
<comment type="caution">
    <text evidence="7">The sequence shown here is derived from an EMBL/GenBank/DDBJ whole genome shotgun (WGS) entry which is preliminary data.</text>
</comment>
<evidence type="ECO:0000259" key="5">
    <source>
        <dbReference type="PROSITE" id="PS50046"/>
    </source>
</evidence>
<dbReference type="CDD" id="cd01949">
    <property type="entry name" value="GGDEF"/>
    <property type="match status" value="1"/>
</dbReference>
<dbReference type="SMART" id="SM00065">
    <property type="entry name" value="GAF"/>
    <property type="match status" value="1"/>
</dbReference>
<dbReference type="NCBIfam" id="TIGR00254">
    <property type="entry name" value="GGDEF"/>
    <property type="match status" value="1"/>
</dbReference>
<dbReference type="OrthoDB" id="23692at2"/>
<dbReference type="Pfam" id="PF08446">
    <property type="entry name" value="PAS_2"/>
    <property type="match status" value="1"/>
</dbReference>
<dbReference type="InterPro" id="IPR052163">
    <property type="entry name" value="DGC-Regulatory_Protein"/>
</dbReference>
<dbReference type="Pfam" id="PF00990">
    <property type="entry name" value="GGDEF"/>
    <property type="match status" value="1"/>
</dbReference>
<dbReference type="PROSITE" id="PS50887">
    <property type="entry name" value="GGDEF"/>
    <property type="match status" value="1"/>
</dbReference>
<evidence type="ECO:0000313" key="7">
    <source>
        <dbReference type="EMBL" id="TFD49644.1"/>
    </source>
</evidence>
<dbReference type="InterPro" id="IPR013515">
    <property type="entry name" value="Phytochrome_cen-reg"/>
</dbReference>
<dbReference type="InterPro" id="IPR000160">
    <property type="entry name" value="GGDEF_dom"/>
</dbReference>
<evidence type="ECO:0000256" key="2">
    <source>
        <dbReference type="ARBA" id="ARBA00022606"/>
    </source>
</evidence>
<dbReference type="InterPro" id="IPR003018">
    <property type="entry name" value="GAF"/>
</dbReference>
<dbReference type="InterPro" id="IPR029016">
    <property type="entry name" value="GAF-like_dom_sf"/>
</dbReference>
<accession>A0A4R9A004</accession>
<evidence type="ECO:0000256" key="1">
    <source>
        <dbReference type="ARBA" id="ARBA00022543"/>
    </source>
</evidence>
<gene>
    <name evidence="7" type="ORF">E3T55_11260</name>
</gene>
<dbReference type="PANTHER" id="PTHR46663:SF2">
    <property type="entry name" value="GGDEF DOMAIN-CONTAINING PROTEIN"/>
    <property type="match status" value="1"/>
</dbReference>
<dbReference type="InterPro" id="IPR013654">
    <property type="entry name" value="PAS_2"/>
</dbReference>
<evidence type="ECO:0000256" key="4">
    <source>
        <dbReference type="ARBA" id="ARBA00023170"/>
    </source>
</evidence>
<dbReference type="EMBL" id="SOHE01000048">
    <property type="protein sequence ID" value="TFD49644.1"/>
    <property type="molecule type" value="Genomic_DNA"/>
</dbReference>
<keyword evidence="4" id="KW-0675">Receptor</keyword>
<dbReference type="Pfam" id="PF01590">
    <property type="entry name" value="GAF"/>
    <property type="match status" value="1"/>
</dbReference>
<dbReference type="InterPro" id="IPR043150">
    <property type="entry name" value="Phytochrome_PHY_sf"/>
</dbReference>
<keyword evidence="1" id="KW-0600">Photoreceptor protein</keyword>
<dbReference type="GO" id="GO:0009881">
    <property type="term" value="F:photoreceptor activity"/>
    <property type="evidence" value="ECO:0007669"/>
    <property type="project" value="UniProtKB-KW"/>
</dbReference>
<evidence type="ECO:0000256" key="3">
    <source>
        <dbReference type="ARBA" id="ARBA00022991"/>
    </source>
</evidence>
<dbReference type="PANTHER" id="PTHR46663">
    <property type="entry name" value="DIGUANYLATE CYCLASE DGCT-RELATED"/>
    <property type="match status" value="1"/>
</dbReference>
<dbReference type="PROSITE" id="PS50046">
    <property type="entry name" value="PHYTOCHROME_2"/>
    <property type="match status" value="1"/>
</dbReference>
<dbReference type="RefSeq" id="WP_134519663.1">
    <property type="nucleotide sequence ID" value="NZ_SOHE01000048.1"/>
</dbReference>
<dbReference type="SUPFAM" id="SSF55781">
    <property type="entry name" value="GAF domain-like"/>
    <property type="match status" value="2"/>
</dbReference>
<feature type="domain" description="GGDEF" evidence="6">
    <location>
        <begin position="538"/>
        <end position="666"/>
    </location>
</feature>
<evidence type="ECO:0000259" key="6">
    <source>
        <dbReference type="PROSITE" id="PS50887"/>
    </source>
</evidence>
<dbReference type="SUPFAM" id="SSF55073">
    <property type="entry name" value="Nucleotide cyclase"/>
    <property type="match status" value="1"/>
</dbReference>
<dbReference type="InterPro" id="IPR043128">
    <property type="entry name" value="Rev_trsase/Diguanyl_cyclase"/>
</dbReference>
<dbReference type="Gene3D" id="3.30.450.270">
    <property type="match status" value="1"/>
</dbReference>